<keyword evidence="4" id="KW-1185">Reference proteome</keyword>
<dbReference type="OrthoDB" id="383712at2"/>
<dbReference type="STRING" id="1121322.SAMN02745136_05480"/>
<dbReference type="InterPro" id="IPR006059">
    <property type="entry name" value="SBP"/>
</dbReference>
<accession>A0A1M7CQV3</accession>
<evidence type="ECO:0000256" key="2">
    <source>
        <dbReference type="SAM" id="SignalP"/>
    </source>
</evidence>
<evidence type="ECO:0000313" key="3">
    <source>
        <dbReference type="EMBL" id="SHL69209.1"/>
    </source>
</evidence>
<reference evidence="3 4" key="1">
    <citation type="submission" date="2016-11" db="EMBL/GenBank/DDBJ databases">
        <authorList>
            <person name="Jaros S."/>
            <person name="Januszkiewicz K."/>
            <person name="Wedrychowicz H."/>
        </authorList>
    </citation>
    <scope>NUCLEOTIDE SEQUENCE [LARGE SCALE GENOMIC DNA]</scope>
    <source>
        <strain evidence="3 4">DSM 15929</strain>
    </source>
</reference>
<keyword evidence="2" id="KW-0732">Signal</keyword>
<dbReference type="EMBL" id="FRAC01000045">
    <property type="protein sequence ID" value="SHL69209.1"/>
    <property type="molecule type" value="Genomic_DNA"/>
</dbReference>
<evidence type="ECO:0000313" key="4">
    <source>
        <dbReference type="Proteomes" id="UP000184386"/>
    </source>
</evidence>
<proteinExistence type="predicted"/>
<feature type="chain" id="PRO_5013223611" evidence="2">
    <location>
        <begin position="27"/>
        <end position="440"/>
    </location>
</feature>
<dbReference type="Pfam" id="PF01547">
    <property type="entry name" value="SBP_bac_1"/>
    <property type="match status" value="1"/>
</dbReference>
<name>A0A1M7CQV3_9FIRM</name>
<dbReference type="RefSeq" id="WP_073280371.1">
    <property type="nucleotide sequence ID" value="NZ_FRAC01000045.1"/>
</dbReference>
<organism evidence="3 4">
    <name type="scientific">Anaerocolumna jejuensis DSM 15929</name>
    <dbReference type="NCBI Taxonomy" id="1121322"/>
    <lineage>
        <taxon>Bacteria</taxon>
        <taxon>Bacillati</taxon>
        <taxon>Bacillota</taxon>
        <taxon>Clostridia</taxon>
        <taxon>Lachnospirales</taxon>
        <taxon>Lachnospiraceae</taxon>
        <taxon>Anaerocolumna</taxon>
    </lineage>
</organism>
<dbReference type="Proteomes" id="UP000184386">
    <property type="component" value="Unassembled WGS sequence"/>
</dbReference>
<dbReference type="AlphaFoldDB" id="A0A1M7CQV3"/>
<evidence type="ECO:0000256" key="1">
    <source>
        <dbReference type="SAM" id="MobiDB-lite"/>
    </source>
</evidence>
<feature type="compositionally biased region" description="Polar residues" evidence="1">
    <location>
        <begin position="31"/>
        <end position="41"/>
    </location>
</feature>
<sequence length="440" mass="48228">MKKVISLCLVFVLSLTMLYGCGSNKAKEDTSAGNQTGNQTEDQTKATTEPTEAAKPVTIEFWTISLQPTFTDFFNGLIKEYEKENPNVTVNWTDLPYDAIQEKLVTAAAGGTSPDVVNLNTQMALTLAGKGALTDLNKEATEDQKNIYVESLYDSAKIGDSVYAFPWYASPSIMFYNKELFNKAGITEIPSNYQASFDMAKKMKDATGAYLYNPSEFFNMLFQEGIPILSDDKTKAAFNTPDTAALLQNYKTMTDADYLPKTNWGKWDNELKLFETGKLAIISSTGSTLSRIKDEAPDVYKNIGIAEPLTGKTGLSQNALMNLVVPEASKNHQEAIKFAAYITNDASQLAFCKEVAIFPSTKAAMENDYFVSDTSTLEGIARKMSVDVSKKSMDYSLGMEGQGEISGAVNKVYEAVITSNGDIQSALDKQEKAVNSILQK</sequence>
<dbReference type="SUPFAM" id="SSF53850">
    <property type="entry name" value="Periplasmic binding protein-like II"/>
    <property type="match status" value="1"/>
</dbReference>
<dbReference type="InterPro" id="IPR050490">
    <property type="entry name" value="Bact_solute-bd_prot1"/>
</dbReference>
<feature type="signal peptide" evidence="2">
    <location>
        <begin position="1"/>
        <end position="26"/>
    </location>
</feature>
<gene>
    <name evidence="3" type="ORF">SAMN02745136_05480</name>
</gene>
<dbReference type="PROSITE" id="PS51257">
    <property type="entry name" value="PROKAR_LIPOPROTEIN"/>
    <property type="match status" value="1"/>
</dbReference>
<dbReference type="CDD" id="cd13585">
    <property type="entry name" value="PBP2_TMBP_like"/>
    <property type="match status" value="1"/>
</dbReference>
<protein>
    <submittedName>
        <fullName evidence="3">Putative chitobiose transport system substrate-binding protein</fullName>
    </submittedName>
</protein>
<dbReference type="Gene3D" id="3.40.190.10">
    <property type="entry name" value="Periplasmic binding protein-like II"/>
    <property type="match status" value="2"/>
</dbReference>
<dbReference type="PANTHER" id="PTHR43649">
    <property type="entry name" value="ARABINOSE-BINDING PROTEIN-RELATED"/>
    <property type="match status" value="1"/>
</dbReference>
<dbReference type="PANTHER" id="PTHR43649:SF12">
    <property type="entry name" value="DIACETYLCHITOBIOSE BINDING PROTEIN DASA"/>
    <property type="match status" value="1"/>
</dbReference>
<feature type="region of interest" description="Disordered" evidence="1">
    <location>
        <begin position="26"/>
        <end position="52"/>
    </location>
</feature>